<comment type="caution">
    <text evidence="1">The sequence shown here is derived from an EMBL/GenBank/DDBJ whole genome shotgun (WGS) entry which is preliminary data.</text>
</comment>
<reference evidence="1 2" key="1">
    <citation type="journal article" date="2021" name="Mar. Drugs">
        <title>Genome Reduction and Secondary Metabolism of the Marine Sponge-Associated Cyanobacterium Leptothoe.</title>
        <authorList>
            <person name="Konstantinou D."/>
            <person name="Popin R.V."/>
            <person name="Fewer D.P."/>
            <person name="Sivonen K."/>
            <person name="Gkelis S."/>
        </authorList>
    </citation>
    <scope>NUCLEOTIDE SEQUENCE [LARGE SCALE GENOMIC DNA]</scope>
    <source>
        <strain evidence="1 2">TAU-MAC 1615</strain>
    </source>
</reference>
<sequence length="144" mass="16533">MVHGLLWLPLLIFFFWITWAGWNEYQKVETYKQWANQFERSKYDILAALGQSERNLTWGLPTRQGIINTQTIDFNQVRSISLIAKGDATFAEAAQDLAKKSEAFLQLQLTDDEQPQIPFTDVDIAQKWCSFLTKTLAEGGDQLS</sequence>
<dbReference type="Proteomes" id="UP001196661">
    <property type="component" value="Unassembled WGS sequence"/>
</dbReference>
<gene>
    <name evidence="1" type="ORF">IXB28_07985</name>
</gene>
<evidence type="ECO:0000313" key="1">
    <source>
        <dbReference type="EMBL" id="MBT9312142.1"/>
    </source>
</evidence>
<evidence type="ECO:0000313" key="2">
    <source>
        <dbReference type="Proteomes" id="UP001196661"/>
    </source>
</evidence>
<keyword evidence="2" id="KW-1185">Reference proteome</keyword>
<name>A0ABS5Y2U2_9CYAN</name>
<accession>A0ABS5Y2U2</accession>
<dbReference type="RefSeq" id="WP_215618041.1">
    <property type="nucleotide sequence ID" value="NZ_JADOER010000005.1"/>
</dbReference>
<proteinExistence type="predicted"/>
<evidence type="ECO:0008006" key="3">
    <source>
        <dbReference type="Google" id="ProtNLM"/>
    </source>
</evidence>
<organism evidence="1 2">
    <name type="scientific">Leptothoe kymatousa TAU-MAC 1615</name>
    <dbReference type="NCBI Taxonomy" id="2364775"/>
    <lineage>
        <taxon>Bacteria</taxon>
        <taxon>Bacillati</taxon>
        <taxon>Cyanobacteriota</taxon>
        <taxon>Cyanophyceae</taxon>
        <taxon>Nodosilineales</taxon>
        <taxon>Cymatolegaceae</taxon>
        <taxon>Leptothoe</taxon>
        <taxon>Leptothoe kymatousa</taxon>
    </lineage>
</organism>
<protein>
    <recommendedName>
        <fullName evidence="3">ATP synthase F0 subunit 8</fullName>
    </recommendedName>
</protein>
<dbReference type="EMBL" id="JADOER010000005">
    <property type="protein sequence ID" value="MBT9312142.1"/>
    <property type="molecule type" value="Genomic_DNA"/>
</dbReference>